<feature type="domain" description="Saccharopine dehydrogenase NADP binding" evidence="1">
    <location>
        <begin position="4"/>
        <end position="124"/>
    </location>
</feature>
<dbReference type="PANTHER" id="PTHR43796">
    <property type="entry name" value="CARBOXYNORSPERMIDINE SYNTHASE"/>
    <property type="match status" value="1"/>
</dbReference>
<gene>
    <name evidence="2" type="ORF">HYS17_08025</name>
</gene>
<dbReference type="AlphaFoldDB" id="A0A7T5R0X7"/>
<organism evidence="2 3">
    <name type="scientific">Micavibrio aeruginosavorus</name>
    <dbReference type="NCBI Taxonomy" id="349221"/>
    <lineage>
        <taxon>Bacteria</taxon>
        <taxon>Pseudomonadati</taxon>
        <taxon>Bdellovibrionota</taxon>
        <taxon>Bdellovibrionia</taxon>
        <taxon>Bdellovibrionales</taxon>
        <taxon>Pseudobdellovibrionaceae</taxon>
        <taxon>Micavibrio</taxon>
    </lineage>
</organism>
<dbReference type="InterPro" id="IPR036291">
    <property type="entry name" value="NAD(P)-bd_dom_sf"/>
</dbReference>
<protein>
    <submittedName>
        <fullName evidence="2">Saccharopine dehydrogenase NADP-binding domain-containing protein</fullName>
    </submittedName>
</protein>
<dbReference type="EMBL" id="CP066681">
    <property type="protein sequence ID" value="QQG35480.1"/>
    <property type="molecule type" value="Genomic_DNA"/>
</dbReference>
<dbReference type="Proteomes" id="UP000595362">
    <property type="component" value="Chromosome"/>
</dbReference>
<evidence type="ECO:0000313" key="2">
    <source>
        <dbReference type="EMBL" id="QQG35480.1"/>
    </source>
</evidence>
<dbReference type="PANTHER" id="PTHR43796:SF2">
    <property type="entry name" value="CARBOXYNORSPERMIDINE SYNTHASE"/>
    <property type="match status" value="1"/>
</dbReference>
<dbReference type="Pfam" id="PF03435">
    <property type="entry name" value="Sacchrp_dh_NADP"/>
    <property type="match status" value="1"/>
</dbReference>
<dbReference type="InterPro" id="IPR005097">
    <property type="entry name" value="Sacchrp_dh_NADP-bd"/>
</dbReference>
<dbReference type="SUPFAM" id="SSF51735">
    <property type="entry name" value="NAD(P)-binding Rossmann-fold domains"/>
    <property type="match status" value="1"/>
</dbReference>
<evidence type="ECO:0000259" key="1">
    <source>
        <dbReference type="Pfam" id="PF03435"/>
    </source>
</evidence>
<dbReference type="Gene3D" id="3.40.50.720">
    <property type="entry name" value="NAD(P)-binding Rossmann-like Domain"/>
    <property type="match status" value="1"/>
</dbReference>
<reference evidence="2 3" key="1">
    <citation type="submission" date="2020-07" db="EMBL/GenBank/DDBJ databases">
        <title>Huge and variable diversity of episymbiotic CPR bacteria and DPANN archaea in groundwater ecosystems.</title>
        <authorList>
            <person name="He C.Y."/>
            <person name="Keren R."/>
            <person name="Whittaker M."/>
            <person name="Farag I.F."/>
            <person name="Doudna J."/>
            <person name="Cate J.H.D."/>
            <person name="Banfield J.F."/>
        </authorList>
    </citation>
    <scope>NUCLEOTIDE SEQUENCE [LARGE SCALE GENOMIC DNA]</scope>
    <source>
        <strain evidence="2">NC_groundwater_70_Ag_B-0.1um_54_66</strain>
    </source>
</reference>
<name>A0A7T5R0X7_9BACT</name>
<accession>A0A7T5R0X7</accession>
<evidence type="ECO:0000313" key="3">
    <source>
        <dbReference type="Proteomes" id="UP000595362"/>
    </source>
</evidence>
<sequence>MARVLIIGGYGNFGSFIARRLAQEADITVIIAGRSEEKAKALAENLKAEWTALDIEKNLDESLKNIKPDIVIHTSGPFQERGYDVAEACIRNKCHYIDLADGREFVANITRLDSAAKEAGILVVSGASSVPCLTAAIIDKYKSEFQHLESIDYGIATAQRTNAGLATTAAILGYAGKPFTTKIDGKIQIVYGWQSLTAHQYPELGWRLLGNCDIPDLGVFPSRYPDLKTIRFRAGLEVPLLHMGLWAMSWFVRIGLIKSLRSLASALYKIAPLFDAFGSNRSAFHMEMKGQDANGKQKVLTFYILTGSGHGPNIPCIPSILLAQRLACGEIVKTGAAPCMDMIDLESYLKALKDLDIKWEIQ</sequence>
<proteinExistence type="predicted"/>